<keyword evidence="3" id="KW-1185">Reference proteome</keyword>
<feature type="compositionally biased region" description="Polar residues" evidence="1">
    <location>
        <begin position="66"/>
        <end position="76"/>
    </location>
</feature>
<evidence type="ECO:0000313" key="3">
    <source>
        <dbReference type="Proteomes" id="UP001153069"/>
    </source>
</evidence>
<accession>A0A9N8HX06</accession>
<dbReference type="Proteomes" id="UP001153069">
    <property type="component" value="Unassembled WGS sequence"/>
</dbReference>
<dbReference type="EMBL" id="CAICTM010002324">
    <property type="protein sequence ID" value="CAB9528807.1"/>
    <property type="molecule type" value="Genomic_DNA"/>
</dbReference>
<dbReference type="AlphaFoldDB" id="A0A9N8HX06"/>
<comment type="caution">
    <text evidence="2">The sequence shown here is derived from an EMBL/GenBank/DDBJ whole genome shotgun (WGS) entry which is preliminary data.</text>
</comment>
<feature type="compositionally biased region" description="Polar residues" evidence="1">
    <location>
        <begin position="17"/>
        <end position="26"/>
    </location>
</feature>
<sequence length="338" mass="38541">MTKDPASSASEDLINVTVHQENPSNAKQREPPPARPPSVSATTEYSARRAATRPIRQEEEDFRLTPSKNTSISGTFRSNRMKNHSLVQQVEYLSIQNSNQQSSFETLLKLEDERRQQIASAKKANDQPTPIFWSILGSSVLLAISSFLWDPSSAQSLWKTVLNKKFQAALAVAWLPWVWAHPGKLALVDLLIIVQFMRQPAMLPYLQYEVVPIIGKTIRTMLLTELWTRTWKWFFPQWDKLRSQVAKQLKTKDNDDNPSSGSNQQQYEPWTIGHVSWPQKMLGDPPSWLVETHKFLVGGVRRGIKSAFKKSIQETLMTSFSVWKAALEEQIIARLAVD</sequence>
<evidence type="ECO:0000256" key="1">
    <source>
        <dbReference type="SAM" id="MobiDB-lite"/>
    </source>
</evidence>
<protein>
    <submittedName>
        <fullName evidence="2">Uncharacterized protein</fullName>
    </submittedName>
</protein>
<reference evidence="2" key="1">
    <citation type="submission" date="2020-06" db="EMBL/GenBank/DDBJ databases">
        <authorList>
            <consortium name="Plant Systems Biology data submission"/>
        </authorList>
    </citation>
    <scope>NUCLEOTIDE SEQUENCE</scope>
    <source>
        <strain evidence="2">D6</strain>
    </source>
</reference>
<feature type="region of interest" description="Disordered" evidence="1">
    <location>
        <begin position="1"/>
        <end position="76"/>
    </location>
</feature>
<organism evidence="2 3">
    <name type="scientific">Seminavis robusta</name>
    <dbReference type="NCBI Taxonomy" id="568900"/>
    <lineage>
        <taxon>Eukaryota</taxon>
        <taxon>Sar</taxon>
        <taxon>Stramenopiles</taxon>
        <taxon>Ochrophyta</taxon>
        <taxon>Bacillariophyta</taxon>
        <taxon>Bacillariophyceae</taxon>
        <taxon>Bacillariophycidae</taxon>
        <taxon>Naviculales</taxon>
        <taxon>Naviculaceae</taxon>
        <taxon>Seminavis</taxon>
    </lineage>
</organism>
<feature type="compositionally biased region" description="Polar residues" evidence="1">
    <location>
        <begin position="1"/>
        <end position="10"/>
    </location>
</feature>
<evidence type="ECO:0000313" key="2">
    <source>
        <dbReference type="EMBL" id="CAB9528807.1"/>
    </source>
</evidence>
<proteinExistence type="predicted"/>
<name>A0A9N8HX06_9STRA</name>
<gene>
    <name evidence="2" type="ORF">SEMRO_2326_G323410.1</name>
</gene>